<reference evidence="11" key="2">
    <citation type="journal article" date="2007" name="Science">
        <title>Draft genome sequence of the sexually transmitted pathogen Trichomonas vaginalis.</title>
        <authorList>
            <person name="Carlton J.M."/>
            <person name="Hirt R.P."/>
            <person name="Silva J.C."/>
            <person name="Delcher A.L."/>
            <person name="Schatz M."/>
            <person name="Zhao Q."/>
            <person name="Wortman J.R."/>
            <person name="Bidwell S.L."/>
            <person name="Alsmark U.C.M."/>
            <person name="Besteiro S."/>
            <person name="Sicheritz-Ponten T."/>
            <person name="Noel C.J."/>
            <person name="Dacks J.B."/>
            <person name="Foster P.G."/>
            <person name="Simillion C."/>
            <person name="Van de Peer Y."/>
            <person name="Miranda-Saavedra D."/>
            <person name="Barton G.J."/>
            <person name="Westrop G.D."/>
            <person name="Mueller S."/>
            <person name="Dessi D."/>
            <person name="Fiori P.L."/>
            <person name="Ren Q."/>
            <person name="Paulsen I."/>
            <person name="Zhang H."/>
            <person name="Bastida-Corcuera F.D."/>
            <person name="Simoes-Barbosa A."/>
            <person name="Brown M.T."/>
            <person name="Hayes R.D."/>
            <person name="Mukherjee M."/>
            <person name="Okumura C.Y."/>
            <person name="Schneider R."/>
            <person name="Smith A.J."/>
            <person name="Vanacova S."/>
            <person name="Villalvazo M."/>
            <person name="Haas B.J."/>
            <person name="Pertea M."/>
            <person name="Feldblyum T.V."/>
            <person name="Utterback T.R."/>
            <person name="Shu C.L."/>
            <person name="Osoegawa K."/>
            <person name="de Jong P.J."/>
            <person name="Hrdy I."/>
            <person name="Horvathova L."/>
            <person name="Zubacova Z."/>
            <person name="Dolezal P."/>
            <person name="Malik S.B."/>
            <person name="Logsdon J.M. Jr."/>
            <person name="Henze K."/>
            <person name="Gupta A."/>
            <person name="Wang C.C."/>
            <person name="Dunne R.L."/>
            <person name="Upcroft J.A."/>
            <person name="Upcroft P."/>
            <person name="White O."/>
            <person name="Salzberg S.L."/>
            <person name="Tang P."/>
            <person name="Chiu C.-H."/>
            <person name="Lee Y.-S."/>
            <person name="Embley T.M."/>
            <person name="Coombs G.H."/>
            <person name="Mottram J.C."/>
            <person name="Tachezy J."/>
            <person name="Fraser-Liggett C.M."/>
            <person name="Johnson P.J."/>
        </authorList>
    </citation>
    <scope>NUCLEOTIDE SEQUENCE [LARGE SCALE GENOMIC DNA]</scope>
    <source>
        <strain evidence="11">G3</strain>
    </source>
</reference>
<dbReference type="OrthoDB" id="422827at2759"/>
<keyword evidence="6 9" id="KW-1133">Transmembrane helix</keyword>
<feature type="transmembrane region" description="Helical" evidence="9">
    <location>
        <begin position="192"/>
        <end position="209"/>
    </location>
</feature>
<dbReference type="Pfam" id="PF14360">
    <property type="entry name" value="PAP2_C"/>
    <property type="match status" value="1"/>
</dbReference>
<evidence type="ECO:0000259" key="10">
    <source>
        <dbReference type="Pfam" id="PF14360"/>
    </source>
</evidence>
<dbReference type="GO" id="GO:0033188">
    <property type="term" value="F:sphingomyelin synthase activity"/>
    <property type="evidence" value="ECO:0000318"/>
    <property type="project" value="GO_Central"/>
</dbReference>
<comment type="similarity">
    <text evidence="2">Belongs to the sphingomyelin synthase family.</text>
</comment>
<sequence length="409" mass="46970">MTAVSSLCINVIGGSSGVAILLVAEIIFYIFGLYYRFKSPPFPEEIWNIRTFTTLSLSLLFYVTNSSNYFLPQLTSYSMNLAYFGGLTIILIEHKLSGSVIGKRFRTTISNKTYSESIDDFEPRPKRPFLKLELQDWVFIGFFIFSIVSMTVFNAIAAQRMPITNSLPDIIHERFQCGERIRGSPDFKKTQFSNLLCALLIPALVVLAYSVPEVTNNRKVFILYAIMCWARGMAFTVTSLPAPCSGLSNCPCADPKSIAYINTFNPLMVAVIWVFGLGMFAPIPQCGDLIVSGHTMFMVLTFKWFVEVSRRIVRKSTVRIVQFHCAFTFFLAISYIILARNHYTVDVFFGWLISETFYELYAYLEKKAVFTSNKSLLVRFVRWFEIRELPIYRKNFEDDDIEPIELFMY</sequence>
<keyword evidence="5" id="KW-0746">Sphingolipid metabolism</keyword>
<comment type="subcellular location">
    <subcellularLocation>
        <location evidence="1">Membrane</location>
        <topology evidence="1">Multi-pass membrane protein</topology>
    </subcellularLocation>
</comment>
<feature type="transmembrane region" description="Helical" evidence="9">
    <location>
        <begin position="263"/>
        <end position="283"/>
    </location>
</feature>
<evidence type="ECO:0000256" key="8">
    <source>
        <dbReference type="ARBA" id="ARBA00023136"/>
    </source>
</evidence>
<proteinExistence type="inferred from homology"/>
<dbReference type="GO" id="GO:0000139">
    <property type="term" value="C:Golgi membrane"/>
    <property type="evidence" value="ECO:0000318"/>
    <property type="project" value="GO_Central"/>
</dbReference>
<evidence type="ECO:0000313" key="12">
    <source>
        <dbReference type="Proteomes" id="UP000001542"/>
    </source>
</evidence>
<organism evidence="11 12">
    <name type="scientific">Trichomonas vaginalis (strain ATCC PRA-98 / G3)</name>
    <dbReference type="NCBI Taxonomy" id="412133"/>
    <lineage>
        <taxon>Eukaryota</taxon>
        <taxon>Metamonada</taxon>
        <taxon>Parabasalia</taxon>
        <taxon>Trichomonadida</taxon>
        <taxon>Trichomonadidae</taxon>
        <taxon>Trichomonas</taxon>
    </lineage>
</organism>
<feature type="transmembrane region" description="Helical" evidence="9">
    <location>
        <begin position="47"/>
        <end position="64"/>
    </location>
</feature>
<dbReference type="VEuPathDB" id="TrichDB:TVAGG3_0229670"/>
<evidence type="ECO:0000313" key="11">
    <source>
        <dbReference type="EMBL" id="EAX86846.1"/>
    </source>
</evidence>
<keyword evidence="8 9" id="KW-0472">Membrane</keyword>
<dbReference type="InterPro" id="IPR045221">
    <property type="entry name" value="Sphingomyelin_synth-like"/>
</dbReference>
<evidence type="ECO:0000256" key="2">
    <source>
        <dbReference type="ARBA" id="ARBA00005441"/>
    </source>
</evidence>
<feature type="domain" description="Sphingomyelin synthase-like" evidence="10">
    <location>
        <begin position="285"/>
        <end position="361"/>
    </location>
</feature>
<dbReference type="InterPro" id="IPR025749">
    <property type="entry name" value="Sphingomyelin_synth-like_dom"/>
</dbReference>
<dbReference type="RefSeq" id="XP_001299776.1">
    <property type="nucleotide sequence ID" value="XM_001299775.1"/>
</dbReference>
<reference evidence="11" key="1">
    <citation type="submission" date="2006-10" db="EMBL/GenBank/DDBJ databases">
        <authorList>
            <person name="Amadeo P."/>
            <person name="Zhao Q."/>
            <person name="Wortman J."/>
            <person name="Fraser-Liggett C."/>
            <person name="Carlton J."/>
        </authorList>
    </citation>
    <scope>NUCLEOTIDE SEQUENCE</scope>
    <source>
        <strain evidence="11">G3</strain>
    </source>
</reference>
<keyword evidence="12" id="KW-1185">Reference proteome</keyword>
<dbReference type="GO" id="GO:0046513">
    <property type="term" value="P:ceramide biosynthetic process"/>
    <property type="evidence" value="ECO:0000318"/>
    <property type="project" value="GO_Central"/>
</dbReference>
<evidence type="ECO:0000256" key="3">
    <source>
        <dbReference type="ARBA" id="ARBA00022679"/>
    </source>
</evidence>
<dbReference type="InParanoid" id="A2G7M4"/>
<feature type="transmembrane region" description="Helical" evidence="9">
    <location>
        <begin position="221"/>
        <end position="242"/>
    </location>
</feature>
<evidence type="ECO:0000256" key="1">
    <source>
        <dbReference type="ARBA" id="ARBA00004141"/>
    </source>
</evidence>
<dbReference type="EMBL" id="DS114559">
    <property type="protein sequence ID" value="EAX86846.1"/>
    <property type="molecule type" value="Genomic_DNA"/>
</dbReference>
<feature type="transmembrane region" description="Helical" evidence="9">
    <location>
        <begin position="289"/>
        <end position="306"/>
    </location>
</feature>
<dbReference type="PANTHER" id="PTHR21290:SF25">
    <property type="entry name" value="SPHINGOMYELIN SYNTHASE-RELATED PROTEIN 1"/>
    <property type="match status" value="1"/>
</dbReference>
<evidence type="ECO:0000256" key="6">
    <source>
        <dbReference type="ARBA" id="ARBA00022989"/>
    </source>
</evidence>
<evidence type="ECO:0000256" key="9">
    <source>
        <dbReference type="SAM" id="Phobius"/>
    </source>
</evidence>
<evidence type="ECO:0000256" key="4">
    <source>
        <dbReference type="ARBA" id="ARBA00022692"/>
    </source>
</evidence>
<feature type="transmembrane region" description="Helical" evidence="9">
    <location>
        <begin position="137"/>
        <end position="157"/>
    </location>
</feature>
<dbReference type="GO" id="GO:0005789">
    <property type="term" value="C:endoplasmic reticulum membrane"/>
    <property type="evidence" value="ECO:0000318"/>
    <property type="project" value="GO_Central"/>
</dbReference>
<dbReference type="GO" id="GO:0047493">
    <property type="term" value="F:ceramide cholinephosphotransferase activity"/>
    <property type="evidence" value="ECO:0000318"/>
    <property type="project" value="GO_Central"/>
</dbReference>
<gene>
    <name evidence="11" type="ORF">TVAG_458580</name>
</gene>
<keyword evidence="3" id="KW-0808">Transferase</keyword>
<dbReference type="VEuPathDB" id="TrichDB:TVAG_458580"/>
<dbReference type="AlphaFoldDB" id="A2G7M4"/>
<feature type="transmembrane region" description="Helical" evidence="9">
    <location>
        <begin position="318"/>
        <end position="337"/>
    </location>
</feature>
<evidence type="ECO:0000256" key="7">
    <source>
        <dbReference type="ARBA" id="ARBA00023098"/>
    </source>
</evidence>
<evidence type="ECO:0000256" key="5">
    <source>
        <dbReference type="ARBA" id="ARBA00022919"/>
    </source>
</evidence>
<keyword evidence="4 9" id="KW-0812">Transmembrane</keyword>
<dbReference type="GO" id="GO:0005886">
    <property type="term" value="C:plasma membrane"/>
    <property type="evidence" value="ECO:0000318"/>
    <property type="project" value="GO_Central"/>
</dbReference>
<dbReference type="PANTHER" id="PTHR21290">
    <property type="entry name" value="SPHINGOMYELIN SYNTHETASE"/>
    <property type="match status" value="1"/>
</dbReference>
<keyword evidence="7" id="KW-0443">Lipid metabolism</keyword>
<dbReference type="Proteomes" id="UP000001542">
    <property type="component" value="Unassembled WGS sequence"/>
</dbReference>
<dbReference type="STRING" id="5722.A2G7M4"/>
<feature type="transmembrane region" description="Helical" evidence="9">
    <location>
        <begin position="12"/>
        <end position="35"/>
    </location>
</feature>
<name>A2G7M4_TRIV3</name>
<dbReference type="KEGG" id="tva:4744491"/>
<protein>
    <recommendedName>
        <fullName evidence="10">Sphingomyelin synthase-like domain-containing protein</fullName>
    </recommendedName>
</protein>
<dbReference type="eggNOG" id="KOG3058">
    <property type="taxonomic scope" value="Eukaryota"/>
</dbReference>
<accession>A2G7M4</accession>